<keyword evidence="3" id="KW-0808">Transferase</keyword>
<reference evidence="3 4" key="1">
    <citation type="journal article" date="2019" name="Plant Biotechnol. J.">
        <title>The red bayberry genome and genetic basis of sex determination.</title>
        <authorList>
            <person name="Jia H.M."/>
            <person name="Jia H.J."/>
            <person name="Cai Q.L."/>
            <person name="Wang Y."/>
            <person name="Zhao H.B."/>
            <person name="Yang W.F."/>
            <person name="Wang G.Y."/>
            <person name="Li Y.H."/>
            <person name="Zhan D.L."/>
            <person name="Shen Y.T."/>
            <person name="Niu Q.F."/>
            <person name="Chang L."/>
            <person name="Qiu J."/>
            <person name="Zhao L."/>
            <person name="Xie H.B."/>
            <person name="Fu W.Y."/>
            <person name="Jin J."/>
            <person name="Li X.W."/>
            <person name="Jiao Y."/>
            <person name="Zhou C.C."/>
            <person name="Tu T."/>
            <person name="Chai C.Y."/>
            <person name="Gao J.L."/>
            <person name="Fan L.J."/>
            <person name="van de Weg E."/>
            <person name="Wang J.Y."/>
            <person name="Gao Z.S."/>
        </authorList>
    </citation>
    <scope>NUCLEOTIDE SEQUENCE [LARGE SCALE GENOMIC DNA]</scope>
    <source>
        <tissue evidence="3">Leaves</tissue>
    </source>
</reference>
<organism evidence="3 4">
    <name type="scientific">Morella rubra</name>
    <name type="common">Chinese bayberry</name>
    <dbReference type="NCBI Taxonomy" id="262757"/>
    <lineage>
        <taxon>Eukaryota</taxon>
        <taxon>Viridiplantae</taxon>
        <taxon>Streptophyta</taxon>
        <taxon>Embryophyta</taxon>
        <taxon>Tracheophyta</taxon>
        <taxon>Spermatophyta</taxon>
        <taxon>Magnoliopsida</taxon>
        <taxon>eudicotyledons</taxon>
        <taxon>Gunneridae</taxon>
        <taxon>Pentapetalae</taxon>
        <taxon>rosids</taxon>
        <taxon>fabids</taxon>
        <taxon>Fagales</taxon>
        <taxon>Myricaceae</taxon>
        <taxon>Morella</taxon>
    </lineage>
</organism>
<gene>
    <name evidence="3" type="ORF">CJ030_MR8G016249</name>
</gene>
<proteinExistence type="predicted"/>
<evidence type="ECO:0000256" key="1">
    <source>
        <dbReference type="SAM" id="MobiDB-lite"/>
    </source>
</evidence>
<feature type="transmembrane region" description="Helical" evidence="2">
    <location>
        <begin position="178"/>
        <end position="201"/>
    </location>
</feature>
<dbReference type="EMBL" id="RXIC02000026">
    <property type="protein sequence ID" value="KAB1202575.1"/>
    <property type="molecule type" value="Genomic_DNA"/>
</dbReference>
<feature type="transmembrane region" description="Helical" evidence="2">
    <location>
        <begin position="141"/>
        <end position="166"/>
    </location>
</feature>
<keyword evidence="2" id="KW-1133">Transmembrane helix</keyword>
<evidence type="ECO:0000313" key="4">
    <source>
        <dbReference type="Proteomes" id="UP000516437"/>
    </source>
</evidence>
<accession>A0A6A1UQ86</accession>
<keyword evidence="2" id="KW-0472">Membrane</keyword>
<protein>
    <submittedName>
        <fullName evidence="3">Putative glucuronosyltransferase PGSIP6</fullName>
    </submittedName>
</protein>
<dbReference type="GO" id="GO:0016740">
    <property type="term" value="F:transferase activity"/>
    <property type="evidence" value="ECO:0007669"/>
    <property type="project" value="UniProtKB-KW"/>
</dbReference>
<sequence length="275" mass="29972">MCESSRTLGNSLKNLFPELEEAEIVKMIFLSNCSFYYHFLLFSPVTMIALSFSSVIKGYYSYYFYLDKRIDYSCSQLSYYIFMQTRESFGSLCRTSLCDRIRHLYYRLRSGGSLTYTGVSTSSSIGSSHQFSNGTHSQVPIFLGGISVVVCFMAAVVSLAFALAIVPRQVMPWTGLLLMYEWIITLFILFFGGYLHLIYLWGKTTATQAGSLSSNPEAFDYDSGKVTAAASTFVAGTSTVTPGPEEAGGGEAGGTGVGGIGKGKGDPEEKAALLN</sequence>
<comment type="caution">
    <text evidence="3">The sequence shown here is derived from an EMBL/GenBank/DDBJ whole genome shotgun (WGS) entry which is preliminary data.</text>
</comment>
<dbReference type="AlphaFoldDB" id="A0A6A1UQ86"/>
<feature type="compositionally biased region" description="Gly residues" evidence="1">
    <location>
        <begin position="246"/>
        <end position="262"/>
    </location>
</feature>
<name>A0A6A1UQ86_9ROSI</name>
<keyword evidence="4" id="KW-1185">Reference proteome</keyword>
<feature type="region of interest" description="Disordered" evidence="1">
    <location>
        <begin position="239"/>
        <end position="275"/>
    </location>
</feature>
<evidence type="ECO:0000256" key="2">
    <source>
        <dbReference type="SAM" id="Phobius"/>
    </source>
</evidence>
<dbReference type="Proteomes" id="UP000516437">
    <property type="component" value="Chromosome 8"/>
</dbReference>
<evidence type="ECO:0000313" key="3">
    <source>
        <dbReference type="EMBL" id="KAB1202575.1"/>
    </source>
</evidence>
<feature type="transmembrane region" description="Helical" evidence="2">
    <location>
        <begin position="35"/>
        <end position="60"/>
    </location>
</feature>
<keyword evidence="2" id="KW-0812">Transmembrane</keyword>
<dbReference type="OrthoDB" id="1730434at2759"/>
<feature type="compositionally biased region" description="Basic and acidic residues" evidence="1">
    <location>
        <begin position="263"/>
        <end position="275"/>
    </location>
</feature>